<feature type="region of interest" description="Disordered" evidence="9">
    <location>
        <begin position="475"/>
        <end position="496"/>
    </location>
</feature>
<evidence type="ECO:0000256" key="3">
    <source>
        <dbReference type="ARBA" id="ARBA00023012"/>
    </source>
</evidence>
<dbReference type="PROSITE" id="PS50045">
    <property type="entry name" value="SIGMA54_INTERACT_4"/>
    <property type="match status" value="1"/>
</dbReference>
<dbReference type="Pfam" id="PF00158">
    <property type="entry name" value="Sigma54_activat"/>
    <property type="match status" value="1"/>
</dbReference>
<dbReference type="Gene3D" id="1.10.8.60">
    <property type="match status" value="1"/>
</dbReference>
<dbReference type="Pfam" id="PF02954">
    <property type="entry name" value="HTH_8"/>
    <property type="match status" value="1"/>
</dbReference>
<keyword evidence="4" id="KW-0805">Transcription regulation</keyword>
<dbReference type="CDD" id="cd00009">
    <property type="entry name" value="AAA"/>
    <property type="match status" value="1"/>
</dbReference>
<dbReference type="PROSITE" id="PS50110">
    <property type="entry name" value="RESPONSE_REGULATORY"/>
    <property type="match status" value="1"/>
</dbReference>
<keyword evidence="7" id="KW-0804">Transcription</keyword>
<protein>
    <submittedName>
        <fullName evidence="12">DNA-binding transcriptional response regulator, NtrC family, contains REC, AAA-type ATPase, and a Fis-type DNA-binding domains</fullName>
    </submittedName>
</protein>
<keyword evidence="3" id="KW-0902">Two-component regulatory system</keyword>
<name>A0ABY1NGX9_9HYPH</name>
<feature type="domain" description="Response regulatory" evidence="11">
    <location>
        <begin position="2"/>
        <end position="116"/>
    </location>
</feature>
<evidence type="ECO:0000256" key="9">
    <source>
        <dbReference type="SAM" id="MobiDB-lite"/>
    </source>
</evidence>
<evidence type="ECO:0000259" key="11">
    <source>
        <dbReference type="PROSITE" id="PS50110"/>
    </source>
</evidence>
<sequence length="496" mass="53191">MKVLIVEDTLSLATVYEHHLSRAGIETTHVETGQAALAKIRKGGISVVLLDLQLPDMNGLEVLATVREEQLPVTVVVVTSSGSIKTAVDAMQAGAYDFIVKPVAEERLVTTTRNALERETLTEVVAEVRKPSGGKANHGFVGSSLPMTAVYKMIESVARSNASVFITGESGTGKEVCAEAIHKSSPRAKKPFVPLNCAAIPKDLIESEIFGHVKGAFTGATGDRDGAAARADGGTLFLDEICELELSLQAKLLRFLQSGTVQKVGSDKLTKVDVRIVCATNRDPQEEVEAGRFREDLYYRLHVLPIGLPPLRARGADVLELARHFLIKFAGEEGKTFEGFSVEAEEVLMRHPWPGNVREMQNTIRNLVVLNEGPIVEVDMLATLQGRQPSAPRPAPAVPLSVPQAASPPASIVSATGDVWPQITLSLGQPFETLERSIIEATIDACGGSLPKTARVLQVSPSTLYRKKEIWAAQENETGGDDLTGAPDDDGVAVNS</sequence>
<evidence type="ECO:0000259" key="10">
    <source>
        <dbReference type="PROSITE" id="PS50045"/>
    </source>
</evidence>
<dbReference type="PANTHER" id="PTHR32071:SF117">
    <property type="entry name" value="PTS-DEPENDENT DIHYDROXYACETONE KINASE OPERON REGULATORY PROTEIN-RELATED"/>
    <property type="match status" value="1"/>
</dbReference>
<dbReference type="Pfam" id="PF00072">
    <property type="entry name" value="Response_reg"/>
    <property type="match status" value="1"/>
</dbReference>
<feature type="domain" description="Sigma-54 factor interaction" evidence="10">
    <location>
        <begin position="140"/>
        <end position="369"/>
    </location>
</feature>
<dbReference type="InterPro" id="IPR009057">
    <property type="entry name" value="Homeodomain-like_sf"/>
</dbReference>
<dbReference type="PANTHER" id="PTHR32071">
    <property type="entry name" value="TRANSCRIPTIONAL REGULATORY PROTEIN"/>
    <property type="match status" value="1"/>
</dbReference>
<dbReference type="SUPFAM" id="SSF52172">
    <property type="entry name" value="CheY-like"/>
    <property type="match status" value="1"/>
</dbReference>
<dbReference type="SUPFAM" id="SSF46689">
    <property type="entry name" value="Homeodomain-like"/>
    <property type="match status" value="1"/>
</dbReference>
<accession>A0ABY1NGX9</accession>
<dbReference type="Pfam" id="PF25601">
    <property type="entry name" value="AAA_lid_14"/>
    <property type="match status" value="1"/>
</dbReference>
<dbReference type="Proteomes" id="UP001157914">
    <property type="component" value="Unassembled WGS sequence"/>
</dbReference>
<dbReference type="InterPro" id="IPR011006">
    <property type="entry name" value="CheY-like_superfamily"/>
</dbReference>
<dbReference type="Gene3D" id="3.40.50.300">
    <property type="entry name" value="P-loop containing nucleotide triphosphate hydrolases"/>
    <property type="match status" value="1"/>
</dbReference>
<keyword evidence="8" id="KW-0597">Phosphoprotein</keyword>
<dbReference type="InterPro" id="IPR027417">
    <property type="entry name" value="P-loop_NTPase"/>
</dbReference>
<dbReference type="Gene3D" id="1.10.10.60">
    <property type="entry name" value="Homeodomain-like"/>
    <property type="match status" value="1"/>
</dbReference>
<evidence type="ECO:0000256" key="1">
    <source>
        <dbReference type="ARBA" id="ARBA00022741"/>
    </source>
</evidence>
<dbReference type="EMBL" id="FXTT01000001">
    <property type="protein sequence ID" value="SMP08827.1"/>
    <property type="molecule type" value="Genomic_DNA"/>
</dbReference>
<organism evidence="12 13">
    <name type="scientific">Roseibium denhamense</name>
    <dbReference type="NCBI Taxonomy" id="76305"/>
    <lineage>
        <taxon>Bacteria</taxon>
        <taxon>Pseudomonadati</taxon>
        <taxon>Pseudomonadota</taxon>
        <taxon>Alphaproteobacteria</taxon>
        <taxon>Hyphomicrobiales</taxon>
        <taxon>Stappiaceae</taxon>
        <taxon>Roseibium</taxon>
    </lineage>
</organism>
<reference evidence="12 13" key="1">
    <citation type="submission" date="2017-05" db="EMBL/GenBank/DDBJ databases">
        <authorList>
            <person name="Varghese N."/>
            <person name="Submissions S."/>
        </authorList>
    </citation>
    <scope>NUCLEOTIDE SEQUENCE [LARGE SCALE GENOMIC DNA]</scope>
    <source>
        <strain evidence="12 13">DSM 15949</strain>
    </source>
</reference>
<keyword evidence="6" id="KW-0010">Activator</keyword>
<dbReference type="PROSITE" id="PS00676">
    <property type="entry name" value="SIGMA54_INTERACT_2"/>
    <property type="match status" value="1"/>
</dbReference>
<evidence type="ECO:0000256" key="8">
    <source>
        <dbReference type="PROSITE-ProRule" id="PRU00169"/>
    </source>
</evidence>
<proteinExistence type="predicted"/>
<keyword evidence="13" id="KW-1185">Reference proteome</keyword>
<dbReference type="Gene3D" id="3.40.50.2300">
    <property type="match status" value="1"/>
</dbReference>
<dbReference type="InterPro" id="IPR002197">
    <property type="entry name" value="HTH_Fis"/>
</dbReference>
<evidence type="ECO:0000256" key="7">
    <source>
        <dbReference type="ARBA" id="ARBA00023163"/>
    </source>
</evidence>
<comment type="caution">
    <text evidence="12">The sequence shown here is derived from an EMBL/GenBank/DDBJ whole genome shotgun (WGS) entry which is preliminary data.</text>
</comment>
<dbReference type="InterPro" id="IPR025943">
    <property type="entry name" value="Sigma_54_int_dom_ATP-bd_2"/>
</dbReference>
<evidence type="ECO:0000256" key="4">
    <source>
        <dbReference type="ARBA" id="ARBA00023015"/>
    </source>
</evidence>
<dbReference type="GO" id="GO:0003677">
    <property type="term" value="F:DNA binding"/>
    <property type="evidence" value="ECO:0007669"/>
    <property type="project" value="UniProtKB-KW"/>
</dbReference>
<evidence type="ECO:0000256" key="5">
    <source>
        <dbReference type="ARBA" id="ARBA00023125"/>
    </source>
</evidence>
<feature type="compositionally biased region" description="Acidic residues" evidence="9">
    <location>
        <begin position="487"/>
        <end position="496"/>
    </location>
</feature>
<dbReference type="SMART" id="SM00382">
    <property type="entry name" value="AAA"/>
    <property type="match status" value="1"/>
</dbReference>
<evidence type="ECO:0000313" key="12">
    <source>
        <dbReference type="EMBL" id="SMP08827.1"/>
    </source>
</evidence>
<keyword evidence="1" id="KW-0547">Nucleotide-binding</keyword>
<dbReference type="InterPro" id="IPR002078">
    <property type="entry name" value="Sigma_54_int"/>
</dbReference>
<dbReference type="InterPro" id="IPR058031">
    <property type="entry name" value="AAA_lid_NorR"/>
</dbReference>
<evidence type="ECO:0000256" key="6">
    <source>
        <dbReference type="ARBA" id="ARBA00023159"/>
    </source>
</evidence>
<evidence type="ECO:0000313" key="13">
    <source>
        <dbReference type="Proteomes" id="UP001157914"/>
    </source>
</evidence>
<dbReference type="InterPro" id="IPR001789">
    <property type="entry name" value="Sig_transdc_resp-reg_receiver"/>
</dbReference>
<feature type="modified residue" description="4-aspartylphosphate" evidence="8">
    <location>
        <position position="51"/>
    </location>
</feature>
<gene>
    <name evidence="12" type="ORF">SAMN06265374_1024</name>
</gene>
<dbReference type="SMART" id="SM00448">
    <property type="entry name" value="REC"/>
    <property type="match status" value="1"/>
</dbReference>
<keyword evidence="5 12" id="KW-0238">DNA-binding</keyword>
<evidence type="ECO:0000256" key="2">
    <source>
        <dbReference type="ARBA" id="ARBA00022840"/>
    </source>
</evidence>
<dbReference type="SUPFAM" id="SSF52540">
    <property type="entry name" value="P-loop containing nucleoside triphosphate hydrolases"/>
    <property type="match status" value="1"/>
</dbReference>
<keyword evidence="2" id="KW-0067">ATP-binding</keyword>
<dbReference type="InterPro" id="IPR003593">
    <property type="entry name" value="AAA+_ATPase"/>
</dbReference>